<dbReference type="InterPro" id="IPR014710">
    <property type="entry name" value="RmlC-like_jellyroll"/>
</dbReference>
<dbReference type="RefSeq" id="WP_012559942.1">
    <property type="nucleotide sequence ID" value="NC_011370.1"/>
</dbReference>
<dbReference type="AlphaFoldDB" id="A0ABF7QZI9"/>
<name>A0ABF7QZI9_RHILW</name>
<sequence length="235" mass="25855">MQKLGGLVMRNDDPLLRDPSVEELAPARRARAGSRPHELQRVLTAFGSLLLGDAVPLMAKFNAAKIIGMLDQPGPCIIERKKFAGDRLDGVAKEALCEVRDRSKALASLADALLEILGGLEWFRGRDGTYGSVNFAQNHKHALLIGPGAIEHRTDLRIGLTILAPYTRLPDYYQSHARVFLPITRGEFRFGDEGWVASGDGDVLFNAGGRQCAIRCTSVPLINMWCHIESREPRA</sequence>
<keyword evidence="2" id="KW-1185">Reference proteome</keyword>
<evidence type="ECO:0000313" key="2">
    <source>
        <dbReference type="Proteomes" id="UP000008330"/>
    </source>
</evidence>
<organism evidence="1 2">
    <name type="scientific">Rhizobium leguminosarum bv. trifolii (strain WSM2304)</name>
    <dbReference type="NCBI Taxonomy" id="395492"/>
    <lineage>
        <taxon>Bacteria</taxon>
        <taxon>Pseudomonadati</taxon>
        <taxon>Pseudomonadota</taxon>
        <taxon>Alphaproteobacteria</taxon>
        <taxon>Hyphomicrobiales</taxon>
        <taxon>Rhizobiaceae</taxon>
        <taxon>Rhizobium/Agrobacterium group</taxon>
        <taxon>Rhizobium</taxon>
    </lineage>
</organism>
<proteinExistence type="predicted"/>
<evidence type="ECO:0008006" key="3">
    <source>
        <dbReference type="Google" id="ProtNLM"/>
    </source>
</evidence>
<dbReference type="Pfam" id="PF16867">
    <property type="entry name" value="DMSP_lyase"/>
    <property type="match status" value="1"/>
</dbReference>
<evidence type="ECO:0000313" key="1">
    <source>
        <dbReference type="EMBL" id="ACI59676.1"/>
    </source>
</evidence>
<geneLocation type="plasmid" evidence="1 2">
    <name>pRLG203</name>
</geneLocation>
<dbReference type="KEGG" id="rlt:Rleg2_6307"/>
<protein>
    <recommendedName>
        <fullName evidence="3">Transcriptional regulator</fullName>
    </recommendedName>
</protein>
<dbReference type="EMBL" id="CP001195">
    <property type="protein sequence ID" value="ACI59676.1"/>
    <property type="molecule type" value="Genomic_DNA"/>
</dbReference>
<dbReference type="Gene3D" id="2.60.120.10">
    <property type="entry name" value="Jelly Rolls"/>
    <property type="match status" value="1"/>
</dbReference>
<reference evidence="1 2" key="1">
    <citation type="journal article" date="2010" name="Stand. Genomic Sci.">
        <title>Complete genome sequence of Rhizobium leguminosarum bv trifolii strain WSM2304, an effective microsymbiont of the South American clover Trifolium polymorphum.</title>
        <authorList>
            <person name="Reeve W."/>
            <person name="O'Hara G."/>
            <person name="Chain P."/>
            <person name="Ardley J."/>
            <person name="Brau L."/>
            <person name="Nandesena K."/>
            <person name="Tiwari R."/>
            <person name="Malfatti S."/>
            <person name="Kiss H."/>
            <person name="Lapidus A."/>
            <person name="Copeland A."/>
            <person name="Nolan M."/>
            <person name="Land M."/>
            <person name="Ivanova N."/>
            <person name="Mavromatis K."/>
            <person name="Markowitz V."/>
            <person name="Kyrpides N."/>
            <person name="Melino V."/>
            <person name="Denton M."/>
            <person name="Yates R."/>
            <person name="Howieson J."/>
        </authorList>
    </citation>
    <scope>NUCLEOTIDE SEQUENCE [LARGE SCALE GENOMIC DNA]</scope>
    <source>
        <strain evidence="1 2">WSM2304</strain>
    </source>
</reference>
<dbReference type="Proteomes" id="UP000008330">
    <property type="component" value="Plasmid pRLG203"/>
</dbReference>
<gene>
    <name evidence="1" type="ordered locus">Rleg2_6307</name>
</gene>
<accession>A0ABF7QZI9</accession>
<dbReference type="InterPro" id="IPR031723">
    <property type="entry name" value="DMSP_lyase"/>
</dbReference>
<keyword evidence="1" id="KW-0614">Plasmid</keyword>